<feature type="region of interest" description="Disordered" evidence="1">
    <location>
        <begin position="462"/>
        <end position="563"/>
    </location>
</feature>
<feature type="compositionally biased region" description="Polar residues" evidence="1">
    <location>
        <begin position="290"/>
        <end position="309"/>
    </location>
</feature>
<proteinExistence type="predicted"/>
<feature type="compositionally biased region" description="Polar residues" evidence="1">
    <location>
        <begin position="469"/>
        <end position="487"/>
    </location>
</feature>
<protein>
    <submittedName>
        <fullName evidence="2">Uncharacterized protein</fullName>
    </submittedName>
</protein>
<feature type="compositionally biased region" description="Low complexity" evidence="1">
    <location>
        <begin position="276"/>
        <end position="289"/>
    </location>
</feature>
<feature type="compositionally biased region" description="Low complexity" evidence="1">
    <location>
        <begin position="488"/>
        <end position="516"/>
    </location>
</feature>
<dbReference type="EMBL" id="HBHI01020942">
    <property type="protein sequence ID" value="CAD9685041.1"/>
    <property type="molecule type" value="Transcribed_RNA"/>
</dbReference>
<gene>
    <name evidence="2" type="ORF">EANT1437_LOCUS10764</name>
</gene>
<reference evidence="2" key="1">
    <citation type="submission" date="2021-01" db="EMBL/GenBank/DDBJ databases">
        <authorList>
            <person name="Corre E."/>
            <person name="Pelletier E."/>
            <person name="Niang G."/>
            <person name="Scheremetjew M."/>
            <person name="Finn R."/>
            <person name="Kale V."/>
            <person name="Holt S."/>
            <person name="Cochrane G."/>
            <person name="Meng A."/>
            <person name="Brown T."/>
            <person name="Cohen L."/>
        </authorList>
    </citation>
    <scope>NUCLEOTIDE SEQUENCE</scope>
    <source>
        <strain evidence="2">CCMP1452</strain>
    </source>
</reference>
<evidence type="ECO:0000313" key="2">
    <source>
        <dbReference type="EMBL" id="CAD9685041.1"/>
    </source>
</evidence>
<feature type="region of interest" description="Disordered" evidence="1">
    <location>
        <begin position="276"/>
        <end position="312"/>
    </location>
</feature>
<feature type="compositionally biased region" description="Low complexity" evidence="1">
    <location>
        <begin position="534"/>
        <end position="549"/>
    </location>
</feature>
<evidence type="ECO:0000256" key="1">
    <source>
        <dbReference type="SAM" id="MobiDB-lite"/>
    </source>
</evidence>
<accession>A0A7S2RZE9</accession>
<dbReference type="AlphaFoldDB" id="A0A7S2RZE9"/>
<name>A0A7S2RZE9_9STRA</name>
<sequence>MANHGGAYVSPGAGSSMNKKVGSSPVYQIDFTAVASGKRIASTKRRIRWRFGFTNQDALAAGETGTACRGEEHDITVVWSITSGKRLVLADGQEVHYSNSRSNVLEFSWTMRGNHVMKIICHASPPINVQPGFRQYDFYVDGQSFFSMPKVYRLGLNVNVTSASAPGAAVSRGVEAGALALATSSRRTAEYSNYSVGSQPTTVTTRSAADIAALETPHNVDEEQAYLAEAIKNSLVPAAEEASKLATPFSAPAPKGAGEDLLLDFFSEPAPIATSAQQPAQALAAASPPVQTNQQSFTSAPQPSFNDIANQFAPPAPVAQAPVAGYGYNQNAATVTSNPFAAAPAPESMYNASAVAPALAPESMYNAAAVAPSPVLIPASQPAFAASVDPQVTTAAPAGLGNDAHAAYENLSKMDSFSLAPKPDRSNPFDAPLQPPAPTLAGMKGMNANQPNKRAVMNNASPPGALVVTGSQQGNWSGYGQQMGSMNQGMYGQQPPPQYGQQPTPQYGMQPTPQYGMQQNGAPAAPGYNIQNAQQTYQQQQQGQYGQLQQPPPPAGQYYGQQY</sequence>
<organism evidence="2">
    <name type="scientific">Eucampia antarctica</name>
    <dbReference type="NCBI Taxonomy" id="49252"/>
    <lineage>
        <taxon>Eukaryota</taxon>
        <taxon>Sar</taxon>
        <taxon>Stramenopiles</taxon>
        <taxon>Ochrophyta</taxon>
        <taxon>Bacillariophyta</taxon>
        <taxon>Mediophyceae</taxon>
        <taxon>Biddulphiophycidae</taxon>
        <taxon>Hemiaulales</taxon>
        <taxon>Hemiaulaceae</taxon>
        <taxon>Eucampia</taxon>
    </lineage>
</organism>